<feature type="region of interest" description="Disordered" evidence="4">
    <location>
        <begin position="250"/>
        <end position="307"/>
    </location>
</feature>
<gene>
    <name evidence="6" type="primary">LOC34623568</name>
</gene>
<feature type="compositionally biased region" description="Low complexity" evidence="4">
    <location>
        <begin position="261"/>
        <end position="270"/>
    </location>
</feature>
<feature type="compositionally biased region" description="Low complexity" evidence="4">
    <location>
        <begin position="152"/>
        <end position="176"/>
    </location>
</feature>
<feature type="region of interest" description="Disordered" evidence="4">
    <location>
        <begin position="413"/>
        <end position="501"/>
    </location>
</feature>
<evidence type="ECO:0000256" key="3">
    <source>
        <dbReference type="SAM" id="Coils"/>
    </source>
</evidence>
<dbReference type="AlphaFoldDB" id="A0A6P6RTR3"/>
<keyword evidence="2 3" id="KW-0175">Coiled coil</keyword>
<feature type="compositionally biased region" description="Basic and acidic residues" evidence="4">
    <location>
        <begin position="439"/>
        <end position="448"/>
    </location>
</feature>
<evidence type="ECO:0000256" key="1">
    <source>
        <dbReference type="ARBA" id="ARBA00006461"/>
    </source>
</evidence>
<feature type="compositionally biased region" description="Low complexity" evidence="4">
    <location>
        <begin position="292"/>
        <end position="301"/>
    </location>
</feature>
<protein>
    <submittedName>
        <fullName evidence="6">AF4/FMR2 family member 4</fullName>
    </submittedName>
</protein>
<feature type="region of interest" description="Disordered" evidence="4">
    <location>
        <begin position="631"/>
        <end position="692"/>
    </location>
</feature>
<feature type="region of interest" description="Disordered" evidence="4">
    <location>
        <begin position="536"/>
        <end position="601"/>
    </location>
</feature>
<dbReference type="GO" id="GO:0003677">
    <property type="term" value="F:DNA binding"/>
    <property type="evidence" value="ECO:0007669"/>
    <property type="project" value="TreeGrafter"/>
</dbReference>
<feature type="region of interest" description="Disordered" evidence="4">
    <location>
        <begin position="132"/>
        <end position="185"/>
    </location>
</feature>
<dbReference type="GO" id="GO:0005730">
    <property type="term" value="C:nucleolus"/>
    <property type="evidence" value="ECO:0007669"/>
    <property type="project" value="TreeGrafter"/>
</dbReference>
<dbReference type="InterPro" id="IPR013256">
    <property type="entry name" value="Chromatin_SPT2"/>
</dbReference>
<dbReference type="PANTHER" id="PTHR22691">
    <property type="entry name" value="YEAST SPT2-RELATED"/>
    <property type="match status" value="1"/>
</dbReference>
<name>A0A6P6RTR3_9EIME</name>
<feature type="compositionally biased region" description="Polar residues" evidence="4">
    <location>
        <begin position="549"/>
        <end position="561"/>
    </location>
</feature>
<dbReference type="GeneID" id="34623568"/>
<dbReference type="PANTHER" id="PTHR22691:SF8">
    <property type="entry name" value="PROTEIN SPT2 HOMOLOG"/>
    <property type="match status" value="1"/>
</dbReference>
<evidence type="ECO:0000256" key="2">
    <source>
        <dbReference type="ARBA" id="ARBA00023054"/>
    </source>
</evidence>
<dbReference type="Proteomes" id="UP000515125">
    <property type="component" value="Unplaced"/>
</dbReference>
<feature type="compositionally biased region" description="Polar residues" evidence="4">
    <location>
        <begin position="413"/>
        <end position="433"/>
    </location>
</feature>
<feature type="compositionally biased region" description="Basic and acidic residues" evidence="4">
    <location>
        <begin position="42"/>
        <end position="82"/>
    </location>
</feature>
<dbReference type="GO" id="GO:0006360">
    <property type="term" value="P:transcription by RNA polymerase I"/>
    <property type="evidence" value="ECO:0007669"/>
    <property type="project" value="TreeGrafter"/>
</dbReference>
<feature type="compositionally biased region" description="Basic and acidic residues" evidence="4">
    <location>
        <begin position="681"/>
        <end position="692"/>
    </location>
</feature>
<evidence type="ECO:0000313" key="6">
    <source>
        <dbReference type="RefSeq" id="XP_026190495.1"/>
    </source>
</evidence>
<dbReference type="Pfam" id="PF08243">
    <property type="entry name" value="SPT2"/>
    <property type="match status" value="1"/>
</dbReference>
<dbReference type="GO" id="GO:0006334">
    <property type="term" value="P:nucleosome assembly"/>
    <property type="evidence" value="ECO:0007669"/>
    <property type="project" value="TreeGrafter"/>
</dbReference>
<dbReference type="SMART" id="SM00784">
    <property type="entry name" value="SPT2"/>
    <property type="match status" value="1"/>
</dbReference>
<organism evidence="5 6">
    <name type="scientific">Cyclospora cayetanensis</name>
    <dbReference type="NCBI Taxonomy" id="88456"/>
    <lineage>
        <taxon>Eukaryota</taxon>
        <taxon>Sar</taxon>
        <taxon>Alveolata</taxon>
        <taxon>Apicomplexa</taxon>
        <taxon>Conoidasida</taxon>
        <taxon>Coccidia</taxon>
        <taxon>Eucoccidiorida</taxon>
        <taxon>Eimeriorina</taxon>
        <taxon>Eimeriidae</taxon>
        <taxon>Cyclospora</taxon>
    </lineage>
</organism>
<feature type="compositionally biased region" description="Basic and acidic residues" evidence="4">
    <location>
        <begin position="461"/>
        <end position="474"/>
    </location>
</feature>
<dbReference type="OrthoDB" id="348850at2759"/>
<keyword evidence="5" id="KW-1185">Reference proteome</keyword>
<feature type="coiled-coil region" evidence="3">
    <location>
        <begin position="188"/>
        <end position="219"/>
    </location>
</feature>
<comment type="similarity">
    <text evidence="1">Belongs to the SPT2 family.</text>
</comment>
<dbReference type="GO" id="GO:0042393">
    <property type="term" value="F:histone binding"/>
    <property type="evidence" value="ECO:0007669"/>
    <property type="project" value="TreeGrafter"/>
</dbReference>
<feature type="compositionally biased region" description="Polar residues" evidence="4">
    <location>
        <begin position="570"/>
        <end position="592"/>
    </location>
</feature>
<evidence type="ECO:0000313" key="5">
    <source>
        <dbReference type="Proteomes" id="UP000515125"/>
    </source>
</evidence>
<accession>A0A6P6RTR3</accession>
<feature type="compositionally biased region" description="Polar residues" evidence="4">
    <location>
        <begin position="271"/>
        <end position="284"/>
    </location>
</feature>
<sequence length="760" mass="83756">MDLLDVIVGLPKTNVTKALHHTPRALSQEEKRRRLLQQQQGHNHEQHMLKERQSKNAEARQQHKQEQEQLRHKQEQQKQELQQERQQIVKQLITANRSALLDRQAQKEVRVLTKRLLKVEDHLQLLQAGKPIASDVGSNSSSPAAAGCLGQASSAGNGSSNSSSSNGSSSSSSSSSTVSKDEVHRSVHAALQQQLQKRQQELLEQRHQLEEAVQRLKRQGKLSKGAASAAAGAAAAAAAAVRLPVANRVGSGVPWDGGSSGIRNSSSRSSWTVQRGVSSKSKNTPRMHPFFSSSSHSSSSSRGGTGTVIVKREGGMKVIRHICSTLADRSNPDVRLLRQRPPDFERGEGGVSCEALKAATAAAEAAAAAAAAASMSASSRAAGSAALRAKTLQEASKTDADIDIVKGVRPWTPTTQKISQQPRCLTPSQQQKETPARSLQDEQHERTQLNEARSATGIFASKEREQQQQEHEQDQEQELEEQQQRTKARSSGQSNAPSKRKNLLLTVAGNKQALQRQRQRQLMLQKLLKEKQQQEQLLQTQPHAKESVVSFQPSRVLQPRQQRGVAYSAQPLQQASLPSQKLPSQKLPSQKGLTLPPSARLSVSLPKGALSKQLLRQRQQVQQRLGIARLPPRQGRAEGEASGENSCCCSEEGEWGEEDDPADSDMDSFIDDDELEGEDAAGERGDGKTLQETDWRAEIRAVTRYDPSAYAHLDWEECVESSFQQQAEEERRSRMLADEEDRRELMLLQQQKKRRLCSAS</sequence>
<feature type="region of interest" description="Disordered" evidence="4">
    <location>
        <begin position="22"/>
        <end position="82"/>
    </location>
</feature>
<dbReference type="RefSeq" id="XP_026190495.1">
    <property type="nucleotide sequence ID" value="XM_026334710.1"/>
</dbReference>
<feature type="compositionally biased region" description="Acidic residues" evidence="4">
    <location>
        <begin position="651"/>
        <end position="680"/>
    </location>
</feature>
<evidence type="ECO:0000256" key="4">
    <source>
        <dbReference type="SAM" id="MobiDB-lite"/>
    </source>
</evidence>
<proteinExistence type="inferred from homology"/>
<reference evidence="6" key="1">
    <citation type="submission" date="2025-08" db="UniProtKB">
        <authorList>
            <consortium name="RefSeq"/>
        </authorList>
    </citation>
    <scope>IDENTIFICATION</scope>
</reference>